<dbReference type="EMBL" id="CP086322">
    <property type="protein sequence ID" value="UQA90651.1"/>
    <property type="molecule type" value="Genomic_DNA"/>
</dbReference>
<keyword evidence="4" id="KW-1185">Reference proteome</keyword>
<feature type="region of interest" description="Disordered" evidence="2">
    <location>
        <begin position="97"/>
        <end position="116"/>
    </location>
</feature>
<dbReference type="SUPFAM" id="SSF53732">
    <property type="entry name" value="Aconitase iron-sulfur domain"/>
    <property type="match status" value="1"/>
</dbReference>
<sequence>MAPSAGRNSLRTFPRNDPGRSGIEDDAVRLWSPEVAAASALIGAITDPRDWADRPATLPPSPDALQPPSAHDTMLDSVATTRGSRVQLERGCNISALTELDPLPDNTTVPGSPEGR</sequence>
<accession>A0ABY4LYU0</accession>
<name>A0ABY4LYU0_9ACTN</name>
<protein>
    <submittedName>
        <fullName evidence="3">Uncharacterized protein</fullName>
    </submittedName>
</protein>
<dbReference type="InterPro" id="IPR036008">
    <property type="entry name" value="Aconitase_4Fe-4S_dom"/>
</dbReference>
<keyword evidence="1" id="KW-0408">Iron</keyword>
<feature type="region of interest" description="Disordered" evidence="2">
    <location>
        <begin position="47"/>
        <end position="72"/>
    </location>
</feature>
<evidence type="ECO:0000256" key="1">
    <source>
        <dbReference type="ARBA" id="ARBA00023004"/>
    </source>
</evidence>
<dbReference type="Proteomes" id="UP000830115">
    <property type="component" value="Chromosome"/>
</dbReference>
<feature type="compositionally biased region" description="Polar residues" evidence="2">
    <location>
        <begin position="1"/>
        <end position="11"/>
    </location>
</feature>
<dbReference type="Gene3D" id="3.30.499.10">
    <property type="entry name" value="Aconitase, domain 3"/>
    <property type="match status" value="1"/>
</dbReference>
<reference evidence="3" key="1">
    <citation type="submission" date="2021-10" db="EMBL/GenBank/DDBJ databases">
        <title>Streptomyces nigrumlapis sp.nov.,an antimicrobial producing actinobacterium isolated from Black Gobi rocks.</title>
        <authorList>
            <person name="Wen Y."/>
            <person name="Zhang W."/>
            <person name="Liu X.G."/>
        </authorList>
    </citation>
    <scope>NUCLEOTIDE SEQUENCE</scope>
    <source>
        <strain evidence="3">ST13-2-2</strain>
    </source>
</reference>
<dbReference type="RefSeq" id="WP_248861392.1">
    <property type="nucleotide sequence ID" value="NZ_CP086322.1"/>
</dbReference>
<evidence type="ECO:0000313" key="4">
    <source>
        <dbReference type="Proteomes" id="UP000830115"/>
    </source>
</evidence>
<evidence type="ECO:0000313" key="3">
    <source>
        <dbReference type="EMBL" id="UQA90651.1"/>
    </source>
</evidence>
<dbReference type="InterPro" id="IPR015931">
    <property type="entry name" value="Acnase/IPM_dHydase_lsu_aba_1/3"/>
</dbReference>
<organism evidence="3 4">
    <name type="scientific">Streptomyces halobius</name>
    <dbReference type="NCBI Taxonomy" id="2879846"/>
    <lineage>
        <taxon>Bacteria</taxon>
        <taxon>Bacillati</taxon>
        <taxon>Actinomycetota</taxon>
        <taxon>Actinomycetes</taxon>
        <taxon>Kitasatosporales</taxon>
        <taxon>Streptomycetaceae</taxon>
        <taxon>Streptomyces</taxon>
    </lineage>
</organism>
<feature type="region of interest" description="Disordered" evidence="2">
    <location>
        <begin position="1"/>
        <end position="25"/>
    </location>
</feature>
<proteinExistence type="predicted"/>
<evidence type="ECO:0000256" key="2">
    <source>
        <dbReference type="SAM" id="MobiDB-lite"/>
    </source>
</evidence>
<gene>
    <name evidence="3" type="ORF">K9S39_00935</name>
</gene>